<dbReference type="CDD" id="cd18186">
    <property type="entry name" value="BTB_POZ_ZBTB_KLHL-like"/>
    <property type="match status" value="1"/>
</dbReference>
<evidence type="ECO:0000313" key="3">
    <source>
        <dbReference type="EMBL" id="RDX48996.1"/>
    </source>
</evidence>
<name>A0A371D8Y6_9APHY</name>
<dbReference type="AlphaFoldDB" id="A0A371D8Y6"/>
<dbReference type="Gene3D" id="3.30.710.10">
    <property type="entry name" value="Potassium Channel Kv1.1, Chain A"/>
    <property type="match status" value="1"/>
</dbReference>
<evidence type="ECO:0000259" key="2">
    <source>
        <dbReference type="PROSITE" id="PS50097"/>
    </source>
</evidence>
<dbReference type="PROSITE" id="PS50097">
    <property type="entry name" value="BTB"/>
    <property type="match status" value="1"/>
</dbReference>
<keyword evidence="4" id="KW-1185">Reference proteome</keyword>
<feature type="compositionally biased region" description="Basic residues" evidence="1">
    <location>
        <begin position="1"/>
        <end position="10"/>
    </location>
</feature>
<evidence type="ECO:0000313" key="4">
    <source>
        <dbReference type="Proteomes" id="UP000256964"/>
    </source>
</evidence>
<dbReference type="Pfam" id="PF00651">
    <property type="entry name" value="BTB"/>
    <property type="match status" value="1"/>
</dbReference>
<organism evidence="3 4">
    <name type="scientific">Lentinus brumalis</name>
    <dbReference type="NCBI Taxonomy" id="2498619"/>
    <lineage>
        <taxon>Eukaryota</taxon>
        <taxon>Fungi</taxon>
        <taxon>Dikarya</taxon>
        <taxon>Basidiomycota</taxon>
        <taxon>Agaricomycotina</taxon>
        <taxon>Agaricomycetes</taxon>
        <taxon>Polyporales</taxon>
        <taxon>Polyporaceae</taxon>
        <taxon>Lentinus</taxon>
    </lineage>
</organism>
<reference evidence="3 4" key="1">
    <citation type="journal article" date="2018" name="Biotechnol. Biofuels">
        <title>Integrative visual omics of the white-rot fungus Polyporus brumalis exposes the biotechnological potential of its oxidative enzymes for delignifying raw plant biomass.</title>
        <authorList>
            <person name="Miyauchi S."/>
            <person name="Rancon A."/>
            <person name="Drula E."/>
            <person name="Hage H."/>
            <person name="Chaduli D."/>
            <person name="Favel A."/>
            <person name="Grisel S."/>
            <person name="Henrissat B."/>
            <person name="Herpoel-Gimbert I."/>
            <person name="Ruiz-Duenas F.J."/>
            <person name="Chevret D."/>
            <person name="Hainaut M."/>
            <person name="Lin J."/>
            <person name="Wang M."/>
            <person name="Pangilinan J."/>
            <person name="Lipzen A."/>
            <person name="Lesage-Meessen L."/>
            <person name="Navarro D."/>
            <person name="Riley R."/>
            <person name="Grigoriev I.V."/>
            <person name="Zhou S."/>
            <person name="Raouche S."/>
            <person name="Rosso M.N."/>
        </authorList>
    </citation>
    <scope>NUCLEOTIDE SEQUENCE [LARGE SCALE GENOMIC DNA]</scope>
    <source>
        <strain evidence="3 4">BRFM 1820</strain>
    </source>
</reference>
<sequence length="345" mass="39386">MSARITRKRGRYESTLSQEPEDDTVTGDVGQREEGEGLKRDDEFWYEDGTVILVARDVEFRVFKGILADHSPVFRDMFSLPQPPEAAMARCPVVHVTDTPEDLRHLLRACIPKIHSSPFVPDDPSFDVISASIRLGHKYQISKLVEHSVDYLKMYYTDDYHLFLQRGRPYWPPSFKAEHAIGVINLARLTGEHSLLPVAFLICCTLGKDNLRGFQREDGSWEQLPLYDVVLCFEARGNLVARRTAATLYVFVTKDDGGCTTPHKCQQTLYDFLNKLTVVEISKPDPFDSVLQAHKGELQESLCREFWLLLENYDIEQRDFVWDELPSFFGLDAETIESDDTGADG</sequence>
<dbReference type="OrthoDB" id="3036049at2759"/>
<gene>
    <name evidence="3" type="ORF">OH76DRAFT_1483487</name>
</gene>
<accession>A0A371D8Y6</accession>
<dbReference type="InterPro" id="IPR000210">
    <property type="entry name" value="BTB/POZ_dom"/>
</dbReference>
<protein>
    <recommendedName>
        <fullName evidence="2">BTB domain-containing protein</fullName>
    </recommendedName>
</protein>
<dbReference type="InterPro" id="IPR011333">
    <property type="entry name" value="SKP1/BTB/POZ_sf"/>
</dbReference>
<dbReference type="EMBL" id="KZ857408">
    <property type="protein sequence ID" value="RDX48996.1"/>
    <property type="molecule type" value="Genomic_DNA"/>
</dbReference>
<feature type="region of interest" description="Disordered" evidence="1">
    <location>
        <begin position="1"/>
        <end position="36"/>
    </location>
</feature>
<proteinExistence type="predicted"/>
<feature type="domain" description="BTB" evidence="2">
    <location>
        <begin position="49"/>
        <end position="108"/>
    </location>
</feature>
<dbReference type="SUPFAM" id="SSF54695">
    <property type="entry name" value="POZ domain"/>
    <property type="match status" value="1"/>
</dbReference>
<evidence type="ECO:0000256" key="1">
    <source>
        <dbReference type="SAM" id="MobiDB-lite"/>
    </source>
</evidence>
<dbReference type="Proteomes" id="UP000256964">
    <property type="component" value="Unassembled WGS sequence"/>
</dbReference>
<dbReference type="SMART" id="SM00225">
    <property type="entry name" value="BTB"/>
    <property type="match status" value="1"/>
</dbReference>